<dbReference type="PANTHER" id="PTHR43433">
    <property type="entry name" value="HYDROLASE, ALPHA/BETA FOLD FAMILY PROTEIN"/>
    <property type="match status" value="1"/>
</dbReference>
<dbReference type="PANTHER" id="PTHR43433:SF5">
    <property type="entry name" value="AB HYDROLASE-1 DOMAIN-CONTAINING PROTEIN"/>
    <property type="match status" value="1"/>
</dbReference>
<gene>
    <name evidence="2" type="ORF">FB566_0262</name>
</gene>
<comment type="caution">
    <text evidence="2">The sequence shown here is derived from an EMBL/GenBank/DDBJ whole genome shotgun (WGS) entry which is preliminary data.</text>
</comment>
<keyword evidence="2" id="KW-0378">Hydrolase</keyword>
<dbReference type="Gene3D" id="3.40.50.1820">
    <property type="entry name" value="alpha/beta hydrolase"/>
    <property type="match status" value="1"/>
</dbReference>
<dbReference type="InterPro" id="IPR050471">
    <property type="entry name" value="AB_hydrolase"/>
</dbReference>
<reference evidence="2 3" key="1">
    <citation type="submission" date="2019-06" db="EMBL/GenBank/DDBJ databases">
        <title>Sequencing the genomes of 1000 actinobacteria strains.</title>
        <authorList>
            <person name="Klenk H.-P."/>
        </authorList>
    </citation>
    <scope>NUCLEOTIDE SEQUENCE [LARGE SCALE GENOMIC DNA]</scope>
    <source>
        <strain evidence="2 3">DSM 45928</strain>
    </source>
</reference>
<dbReference type="GO" id="GO:0016787">
    <property type="term" value="F:hydrolase activity"/>
    <property type="evidence" value="ECO:0007669"/>
    <property type="project" value="UniProtKB-KW"/>
</dbReference>
<evidence type="ECO:0000259" key="1">
    <source>
        <dbReference type="Pfam" id="PF12697"/>
    </source>
</evidence>
<dbReference type="Pfam" id="PF12697">
    <property type="entry name" value="Abhydrolase_6"/>
    <property type="match status" value="1"/>
</dbReference>
<organism evidence="2 3">
    <name type="scientific">Stackebrandtia endophytica</name>
    <dbReference type="NCBI Taxonomy" id="1496996"/>
    <lineage>
        <taxon>Bacteria</taxon>
        <taxon>Bacillati</taxon>
        <taxon>Actinomycetota</taxon>
        <taxon>Actinomycetes</taxon>
        <taxon>Glycomycetales</taxon>
        <taxon>Glycomycetaceae</taxon>
        <taxon>Stackebrandtia</taxon>
    </lineage>
</organism>
<dbReference type="OrthoDB" id="63519at2"/>
<accession>A0A543AQD9</accession>
<dbReference type="EMBL" id="VFOW01000001">
    <property type="protein sequence ID" value="TQL74774.1"/>
    <property type="molecule type" value="Genomic_DNA"/>
</dbReference>
<dbReference type="InParanoid" id="A0A543AQD9"/>
<keyword evidence="3" id="KW-1185">Reference proteome</keyword>
<dbReference type="AlphaFoldDB" id="A0A543AQD9"/>
<evidence type="ECO:0000313" key="2">
    <source>
        <dbReference type="EMBL" id="TQL74774.1"/>
    </source>
</evidence>
<sequence length="250" mass="26450">MEHVTSADGTRIAMDRTGSGPPLVLVGGALSTRDAGIPLTEEVQSEYTVYRYDRRGRGDSGDTPPYRVEREIEDLAAVIEAADGSAFVYGNSSGAVLALRAAEAGLPIRRLGLFEPPFVGGDPDAIPKISRFLDEEDRAGAIRFFLISIGVPAEMVDASADPALEALAHTIVYDLTITGDNDGLVPVDRLARIDAPALVISSTGSAEPMREAAQATADLLPNGVYRSLAGGWHGVPDADLADLIKQFFVE</sequence>
<dbReference type="RefSeq" id="WP_142034125.1">
    <property type="nucleotide sequence ID" value="NZ_JBHTGS010000002.1"/>
</dbReference>
<name>A0A543AQD9_9ACTN</name>
<protein>
    <submittedName>
        <fullName evidence="2">Alpha/beta hydrolase family protein</fullName>
    </submittedName>
</protein>
<evidence type="ECO:0000313" key="3">
    <source>
        <dbReference type="Proteomes" id="UP000317043"/>
    </source>
</evidence>
<dbReference type="Proteomes" id="UP000317043">
    <property type="component" value="Unassembled WGS sequence"/>
</dbReference>
<dbReference type="InterPro" id="IPR000073">
    <property type="entry name" value="AB_hydrolase_1"/>
</dbReference>
<proteinExistence type="predicted"/>
<dbReference type="InterPro" id="IPR029058">
    <property type="entry name" value="AB_hydrolase_fold"/>
</dbReference>
<feature type="domain" description="AB hydrolase-1" evidence="1">
    <location>
        <begin position="38"/>
        <end position="236"/>
    </location>
</feature>
<dbReference type="SUPFAM" id="SSF53474">
    <property type="entry name" value="alpha/beta-Hydrolases"/>
    <property type="match status" value="1"/>
</dbReference>